<feature type="compositionally biased region" description="Basic and acidic residues" evidence="1">
    <location>
        <begin position="9"/>
        <end position="21"/>
    </location>
</feature>
<dbReference type="Proteomes" id="UP000539642">
    <property type="component" value="Unassembled WGS sequence"/>
</dbReference>
<gene>
    <name evidence="2" type="ORF">HNQ81_000994</name>
</gene>
<evidence type="ECO:0000256" key="1">
    <source>
        <dbReference type="SAM" id="MobiDB-lite"/>
    </source>
</evidence>
<reference evidence="2 3" key="1">
    <citation type="submission" date="2020-08" db="EMBL/GenBank/DDBJ databases">
        <title>Genomic Encyclopedia of Type Strains, Phase IV (KMG-IV): sequencing the most valuable type-strain genomes for metagenomic binning, comparative biology and taxonomic classification.</title>
        <authorList>
            <person name="Goeker M."/>
        </authorList>
    </citation>
    <scope>NUCLEOTIDE SEQUENCE [LARGE SCALE GENOMIC DNA]</scope>
    <source>
        <strain evidence="2 3">DSM 28570</strain>
    </source>
</reference>
<evidence type="ECO:0000313" key="2">
    <source>
        <dbReference type="EMBL" id="MBB5347281.1"/>
    </source>
</evidence>
<protein>
    <submittedName>
        <fullName evidence="2">Uncharacterized protein</fullName>
    </submittedName>
</protein>
<accession>A0A840V2A8</accession>
<dbReference type="AlphaFoldDB" id="A0A840V2A8"/>
<evidence type="ECO:0000313" key="3">
    <source>
        <dbReference type="Proteomes" id="UP000539642"/>
    </source>
</evidence>
<dbReference type="EMBL" id="JACHEO010000003">
    <property type="protein sequence ID" value="MBB5347281.1"/>
    <property type="molecule type" value="Genomic_DNA"/>
</dbReference>
<dbReference type="RefSeq" id="WP_275888868.1">
    <property type="nucleotide sequence ID" value="NZ_JACHEO010000003.1"/>
</dbReference>
<feature type="compositionally biased region" description="Basic and acidic residues" evidence="1">
    <location>
        <begin position="28"/>
        <end position="42"/>
    </location>
</feature>
<keyword evidence="3" id="KW-1185">Reference proteome</keyword>
<sequence>MQLTAPGSGDRDPLLIEDTRRPAAQGLDIDRNMTRIDRVEEE</sequence>
<comment type="caution">
    <text evidence="2">The sequence shown here is derived from an EMBL/GenBank/DDBJ whole genome shotgun (WGS) entry which is preliminary data.</text>
</comment>
<name>A0A840V2A8_9BACT</name>
<proteinExistence type="predicted"/>
<organism evidence="2 3">
    <name type="scientific">Desulfoprunum benzoelyticum</name>
    <dbReference type="NCBI Taxonomy" id="1506996"/>
    <lineage>
        <taxon>Bacteria</taxon>
        <taxon>Pseudomonadati</taxon>
        <taxon>Thermodesulfobacteriota</taxon>
        <taxon>Desulfobulbia</taxon>
        <taxon>Desulfobulbales</taxon>
        <taxon>Desulfobulbaceae</taxon>
        <taxon>Desulfoprunum</taxon>
    </lineage>
</organism>
<feature type="region of interest" description="Disordered" evidence="1">
    <location>
        <begin position="1"/>
        <end position="42"/>
    </location>
</feature>